<dbReference type="HAMAP" id="MF_01114">
    <property type="entry name" value="RecX"/>
    <property type="match status" value="1"/>
</dbReference>
<dbReference type="GO" id="GO:0006282">
    <property type="term" value="P:regulation of DNA repair"/>
    <property type="evidence" value="ECO:0007669"/>
    <property type="project" value="UniProtKB-UniRule"/>
</dbReference>
<feature type="domain" description="RecX first three-helical" evidence="8">
    <location>
        <begin position="76"/>
        <end position="115"/>
    </location>
</feature>
<evidence type="ECO:0000256" key="4">
    <source>
        <dbReference type="ARBA" id="ARBA00022490"/>
    </source>
</evidence>
<dbReference type="InterPro" id="IPR003783">
    <property type="entry name" value="Regulatory_RecX"/>
</dbReference>
<evidence type="ECO:0000259" key="8">
    <source>
        <dbReference type="Pfam" id="PF21982"/>
    </source>
</evidence>
<organism evidence="9 10">
    <name type="scientific">Paenibacillus montanisoli</name>
    <dbReference type="NCBI Taxonomy" id="2081970"/>
    <lineage>
        <taxon>Bacteria</taxon>
        <taxon>Bacillati</taxon>
        <taxon>Bacillota</taxon>
        <taxon>Bacilli</taxon>
        <taxon>Bacillales</taxon>
        <taxon>Paenibacillaceae</taxon>
        <taxon>Paenibacillus</taxon>
    </lineage>
</organism>
<name>A0A328U0J3_9BACL</name>
<feature type="domain" description="RecX second three-helical" evidence="6">
    <location>
        <begin position="122"/>
        <end position="160"/>
    </location>
</feature>
<comment type="caution">
    <text evidence="9">The sequence shown here is derived from an EMBL/GenBank/DDBJ whole genome shotgun (WGS) entry which is preliminary data.</text>
</comment>
<comment type="function">
    <text evidence="5">Modulates RecA activity.</text>
</comment>
<accession>A0A328U0J3</accession>
<proteinExistence type="inferred from homology"/>
<evidence type="ECO:0000256" key="1">
    <source>
        <dbReference type="ARBA" id="ARBA00004496"/>
    </source>
</evidence>
<dbReference type="PANTHER" id="PTHR33602:SF1">
    <property type="entry name" value="REGULATORY PROTEIN RECX FAMILY PROTEIN"/>
    <property type="match status" value="1"/>
</dbReference>
<dbReference type="InterPro" id="IPR053924">
    <property type="entry name" value="RecX_HTH_2nd"/>
</dbReference>
<dbReference type="EMBL" id="QLUW01000002">
    <property type="protein sequence ID" value="RAP76189.1"/>
    <property type="molecule type" value="Genomic_DNA"/>
</dbReference>
<dbReference type="Pfam" id="PF21981">
    <property type="entry name" value="RecX_HTH3"/>
    <property type="match status" value="1"/>
</dbReference>
<dbReference type="InterPro" id="IPR053925">
    <property type="entry name" value="RecX_HTH_3rd"/>
</dbReference>
<evidence type="ECO:0000256" key="2">
    <source>
        <dbReference type="ARBA" id="ARBA00009695"/>
    </source>
</evidence>
<evidence type="ECO:0000256" key="5">
    <source>
        <dbReference type="HAMAP-Rule" id="MF_01114"/>
    </source>
</evidence>
<sequence>MTGACTVKEGSNVLVITGVEQDRKAKQRYQLFVNDSPEPYTNVHEDLLIKFRLLKGREIHPDELKQIVEEDSRHRAYILALSYLGVRQRTEKEILRYLARKEIDAESAAKAIERLSQEGLVNDKLYAAMYASERMRTQLKGRRLLQQELLQRGIAKDTAKLASQKLNEQSETETAIRAAEKKWPFIKGEPRERKQKLAVFLLRRGFPMNTVKDAVKAVVRAAEDGEDGHMLDN</sequence>
<keyword evidence="4 5" id="KW-0963">Cytoplasm</keyword>
<evidence type="ECO:0000313" key="9">
    <source>
        <dbReference type="EMBL" id="RAP76189.1"/>
    </source>
</evidence>
<evidence type="ECO:0000259" key="6">
    <source>
        <dbReference type="Pfam" id="PF02631"/>
    </source>
</evidence>
<dbReference type="PANTHER" id="PTHR33602">
    <property type="entry name" value="REGULATORY PROTEIN RECX FAMILY PROTEIN"/>
    <property type="match status" value="1"/>
</dbReference>
<dbReference type="Pfam" id="PF02631">
    <property type="entry name" value="RecX_HTH2"/>
    <property type="match status" value="1"/>
</dbReference>
<dbReference type="GO" id="GO:0005737">
    <property type="term" value="C:cytoplasm"/>
    <property type="evidence" value="ECO:0007669"/>
    <property type="project" value="UniProtKB-SubCell"/>
</dbReference>
<dbReference type="Proteomes" id="UP000249260">
    <property type="component" value="Unassembled WGS sequence"/>
</dbReference>
<dbReference type="Gene3D" id="1.10.10.10">
    <property type="entry name" value="Winged helix-like DNA-binding domain superfamily/Winged helix DNA-binding domain"/>
    <property type="match status" value="3"/>
</dbReference>
<gene>
    <name evidence="5" type="primary">recX</name>
    <name evidence="9" type="ORF">DL346_12335</name>
</gene>
<reference evidence="9 10" key="1">
    <citation type="submission" date="2018-06" db="EMBL/GenBank/DDBJ databases">
        <title>Paenibacillus montanisoli sp. nov., isolated from mountain area soil.</title>
        <authorList>
            <person name="Wu M."/>
        </authorList>
    </citation>
    <scope>NUCLEOTIDE SEQUENCE [LARGE SCALE GENOMIC DNA]</scope>
    <source>
        <strain evidence="9 10">RA17</strain>
    </source>
</reference>
<dbReference type="OrthoDB" id="5421057at2"/>
<dbReference type="InterPro" id="IPR053926">
    <property type="entry name" value="RecX_HTH_1st"/>
</dbReference>
<evidence type="ECO:0000256" key="3">
    <source>
        <dbReference type="ARBA" id="ARBA00018111"/>
    </source>
</evidence>
<evidence type="ECO:0000313" key="10">
    <source>
        <dbReference type="Proteomes" id="UP000249260"/>
    </source>
</evidence>
<feature type="domain" description="RecX third three-helical" evidence="7">
    <location>
        <begin position="171"/>
        <end position="215"/>
    </location>
</feature>
<dbReference type="InterPro" id="IPR036388">
    <property type="entry name" value="WH-like_DNA-bd_sf"/>
</dbReference>
<keyword evidence="10" id="KW-1185">Reference proteome</keyword>
<comment type="subcellular location">
    <subcellularLocation>
        <location evidence="1 5">Cytoplasm</location>
    </subcellularLocation>
</comment>
<protein>
    <recommendedName>
        <fullName evidence="3 5">Regulatory protein RecX</fullName>
    </recommendedName>
</protein>
<evidence type="ECO:0000259" key="7">
    <source>
        <dbReference type="Pfam" id="PF21981"/>
    </source>
</evidence>
<dbReference type="Pfam" id="PF21982">
    <property type="entry name" value="RecX_HTH1"/>
    <property type="match status" value="1"/>
</dbReference>
<dbReference type="AlphaFoldDB" id="A0A328U0J3"/>
<comment type="similarity">
    <text evidence="2 5">Belongs to the RecX family.</text>
</comment>